<dbReference type="EMBL" id="JAGQLJ010000096">
    <property type="protein sequence ID" value="MCA9381406.1"/>
    <property type="molecule type" value="Genomic_DNA"/>
</dbReference>
<accession>A0A955L2A3</accession>
<evidence type="ECO:0000313" key="2">
    <source>
        <dbReference type="Proteomes" id="UP000775877"/>
    </source>
</evidence>
<protein>
    <submittedName>
        <fullName evidence="1">Uncharacterized protein</fullName>
    </submittedName>
</protein>
<organism evidence="1 2">
    <name type="scientific">Candidatus Dojkabacteria bacterium</name>
    <dbReference type="NCBI Taxonomy" id="2099670"/>
    <lineage>
        <taxon>Bacteria</taxon>
        <taxon>Candidatus Dojkabacteria</taxon>
    </lineage>
</organism>
<evidence type="ECO:0000313" key="1">
    <source>
        <dbReference type="EMBL" id="MCA9381406.1"/>
    </source>
</evidence>
<sequence>MDNIKTIDNNGIVETAERGESSIEFHMQFNSTADIKRLVRNSPWGNRSDDFLHLLVTLSKLDEPIETLSDQDKLSSCLQQFNKEDISTQTINELNLLIGNAEVYFNDPKLVLIHIFGAFMFEQSIEYYRGDESLLVKNFNSAIEKLYACIKAYDLNKVPPEVQEFATDNELQEKYLARTFSTFATYFFSVLKRSMYTISYQNEFDMPNIAPRDISRINTYRLWIANPKNSNLSLDEQQVRLKLEHSDLVWSNTIMGKLATIFPQGFMEEEIFVMPDDIEVILLNKQARIRFFDVLRESDKYQIFLQILNEQYVNNRTFREMEDEGLIQGKNGTLKKSMIGRYALQLKHIASQLLEGTEEEEEIEEEKQVIPIDIVEYALSVPDVAKELEELLKFDRVLYSIYREYYINNHTYQEIGDLELVIGRKGNPLSAGTIAQYIEQIRGKAKKVLMRGGIIEG</sequence>
<gene>
    <name evidence="1" type="ORF">KC678_04020</name>
</gene>
<dbReference type="Proteomes" id="UP000775877">
    <property type="component" value="Unassembled WGS sequence"/>
</dbReference>
<name>A0A955L2A3_9BACT</name>
<comment type="caution">
    <text evidence="1">The sequence shown here is derived from an EMBL/GenBank/DDBJ whole genome shotgun (WGS) entry which is preliminary data.</text>
</comment>
<reference evidence="1" key="1">
    <citation type="submission" date="2020-04" db="EMBL/GenBank/DDBJ databases">
        <authorList>
            <person name="Zhang T."/>
        </authorList>
    </citation>
    <scope>NUCLEOTIDE SEQUENCE</scope>
    <source>
        <strain evidence="1">HKST-UBA13</strain>
    </source>
</reference>
<proteinExistence type="predicted"/>
<reference evidence="1" key="2">
    <citation type="journal article" date="2021" name="Microbiome">
        <title>Successional dynamics and alternative stable states in a saline activated sludge microbial community over 9 years.</title>
        <authorList>
            <person name="Wang Y."/>
            <person name="Ye J."/>
            <person name="Ju F."/>
            <person name="Liu L."/>
            <person name="Boyd J.A."/>
            <person name="Deng Y."/>
            <person name="Parks D.H."/>
            <person name="Jiang X."/>
            <person name="Yin X."/>
            <person name="Woodcroft B.J."/>
            <person name="Tyson G.W."/>
            <person name="Hugenholtz P."/>
            <person name="Polz M.F."/>
            <person name="Zhang T."/>
        </authorList>
    </citation>
    <scope>NUCLEOTIDE SEQUENCE</scope>
    <source>
        <strain evidence="1">HKST-UBA13</strain>
    </source>
</reference>
<dbReference type="AlphaFoldDB" id="A0A955L2A3"/>